<comment type="pathway">
    <text evidence="1">Lipid metabolism.</text>
</comment>
<evidence type="ECO:0000256" key="6">
    <source>
        <dbReference type="ARBA" id="ARBA00023160"/>
    </source>
</evidence>
<dbReference type="Pfam" id="PF08545">
    <property type="entry name" value="ACP_syn_III"/>
    <property type="match status" value="1"/>
</dbReference>
<comment type="similarity">
    <text evidence="2">Belongs to the thiolase-like superfamily. FabH family.</text>
</comment>
<sequence>MKLLQAFALLGTAASFTPATNSVNSKRPRVASPLSMAAGGSLRVRPIGIGSSAPHTTITNSDLESVHDTSDEWISSRTGIRERHVLVHEGTRSVIEKSADGAVSDAEEPETLRTLGIEAAKNALEMSGKSPEDIDLVICATSSPDDLFGDAPSIASAVGCPKGTPAFDLTAACSGFLFGTVTASQFMANGGVKNALVIGADALTRWVDWDDRNSCILFGDGAGAMVLTADEEEGEGGGDGIGLLGYAMHSNGLGYNDLKCM</sequence>
<evidence type="ECO:0000256" key="4">
    <source>
        <dbReference type="ARBA" id="ARBA00022832"/>
    </source>
</evidence>
<comment type="caution">
    <text evidence="9">The sequence shown here is derived from an EMBL/GenBank/DDBJ whole genome shotgun (WGS) entry which is preliminary data.</text>
</comment>
<keyword evidence="3" id="KW-0444">Lipid biosynthesis</keyword>
<evidence type="ECO:0000313" key="9">
    <source>
        <dbReference type="EMBL" id="EJK72067.1"/>
    </source>
</evidence>
<accession>K0TLR2</accession>
<dbReference type="OrthoDB" id="428487at2759"/>
<evidence type="ECO:0000313" key="10">
    <source>
        <dbReference type="Proteomes" id="UP000266841"/>
    </source>
</evidence>
<keyword evidence="7" id="KW-0732">Signal</keyword>
<name>K0TLR2_THAOC</name>
<dbReference type="GO" id="GO:0004315">
    <property type="term" value="F:3-oxoacyl-[acyl-carrier-protein] synthase activity"/>
    <property type="evidence" value="ECO:0007669"/>
    <property type="project" value="InterPro"/>
</dbReference>
<keyword evidence="5" id="KW-0443">Lipid metabolism</keyword>
<keyword evidence="4" id="KW-0276">Fatty acid metabolism</keyword>
<evidence type="ECO:0000256" key="1">
    <source>
        <dbReference type="ARBA" id="ARBA00005189"/>
    </source>
</evidence>
<dbReference type="InterPro" id="IPR013751">
    <property type="entry name" value="ACP_syn_III_N"/>
</dbReference>
<feature type="domain" description="Beta-ketoacyl-[acyl-carrier-protein] synthase III N-terminal" evidence="8">
    <location>
        <begin position="167"/>
        <end position="235"/>
    </location>
</feature>
<proteinExistence type="inferred from homology"/>
<evidence type="ECO:0000256" key="5">
    <source>
        <dbReference type="ARBA" id="ARBA00023098"/>
    </source>
</evidence>
<evidence type="ECO:0000256" key="2">
    <source>
        <dbReference type="ARBA" id="ARBA00008642"/>
    </source>
</evidence>
<dbReference type="Proteomes" id="UP000266841">
    <property type="component" value="Unassembled WGS sequence"/>
</dbReference>
<evidence type="ECO:0000256" key="7">
    <source>
        <dbReference type="SAM" id="SignalP"/>
    </source>
</evidence>
<dbReference type="AlphaFoldDB" id="K0TLR2"/>
<dbReference type="PANTHER" id="PTHR43091:SF1">
    <property type="entry name" value="BETA-KETOACYL-[ACYL-CARRIER-PROTEIN] SYNTHASE III, CHLOROPLASTIC"/>
    <property type="match status" value="1"/>
</dbReference>
<dbReference type="PANTHER" id="PTHR43091">
    <property type="entry name" value="3-OXOACYL-[ACYL-CARRIER-PROTEIN] SYNTHASE"/>
    <property type="match status" value="1"/>
</dbReference>
<evidence type="ECO:0000256" key="3">
    <source>
        <dbReference type="ARBA" id="ARBA00022516"/>
    </source>
</evidence>
<dbReference type="EMBL" id="AGNL01006405">
    <property type="protein sequence ID" value="EJK72067.1"/>
    <property type="molecule type" value="Genomic_DNA"/>
</dbReference>
<keyword evidence="6" id="KW-0275">Fatty acid biosynthesis</keyword>
<dbReference type="CDD" id="cd00830">
    <property type="entry name" value="KAS_III"/>
    <property type="match status" value="1"/>
</dbReference>
<evidence type="ECO:0000259" key="8">
    <source>
        <dbReference type="Pfam" id="PF08545"/>
    </source>
</evidence>
<protein>
    <recommendedName>
        <fullName evidence="8">Beta-ketoacyl-[acyl-carrier-protein] synthase III N-terminal domain-containing protein</fullName>
    </recommendedName>
</protein>
<feature type="chain" id="PRO_5003838093" description="Beta-ketoacyl-[acyl-carrier-protein] synthase III N-terminal domain-containing protein" evidence="7">
    <location>
        <begin position="23"/>
        <end position="261"/>
    </location>
</feature>
<dbReference type="SUPFAM" id="SSF53901">
    <property type="entry name" value="Thiolase-like"/>
    <property type="match status" value="1"/>
</dbReference>
<keyword evidence="10" id="KW-1185">Reference proteome</keyword>
<gene>
    <name evidence="9" type="ORF">THAOC_06441</name>
</gene>
<dbReference type="Gene3D" id="3.40.47.10">
    <property type="match status" value="1"/>
</dbReference>
<reference evidence="9 10" key="1">
    <citation type="journal article" date="2012" name="Genome Biol.">
        <title>Genome and low-iron response of an oceanic diatom adapted to chronic iron limitation.</title>
        <authorList>
            <person name="Lommer M."/>
            <person name="Specht M."/>
            <person name="Roy A.S."/>
            <person name="Kraemer L."/>
            <person name="Andreson R."/>
            <person name="Gutowska M.A."/>
            <person name="Wolf J."/>
            <person name="Bergner S.V."/>
            <person name="Schilhabel M.B."/>
            <person name="Klostermeier U.C."/>
            <person name="Beiko R.G."/>
            <person name="Rosenstiel P."/>
            <person name="Hippler M."/>
            <person name="Laroche J."/>
        </authorList>
    </citation>
    <scope>NUCLEOTIDE SEQUENCE [LARGE SCALE GENOMIC DNA]</scope>
    <source>
        <strain evidence="9 10">CCMP1005</strain>
    </source>
</reference>
<dbReference type="GO" id="GO:0006633">
    <property type="term" value="P:fatty acid biosynthetic process"/>
    <property type="evidence" value="ECO:0007669"/>
    <property type="project" value="UniProtKB-KW"/>
</dbReference>
<feature type="signal peptide" evidence="7">
    <location>
        <begin position="1"/>
        <end position="22"/>
    </location>
</feature>
<dbReference type="InterPro" id="IPR016039">
    <property type="entry name" value="Thiolase-like"/>
</dbReference>
<organism evidence="9 10">
    <name type="scientific">Thalassiosira oceanica</name>
    <name type="common">Marine diatom</name>
    <dbReference type="NCBI Taxonomy" id="159749"/>
    <lineage>
        <taxon>Eukaryota</taxon>
        <taxon>Sar</taxon>
        <taxon>Stramenopiles</taxon>
        <taxon>Ochrophyta</taxon>
        <taxon>Bacillariophyta</taxon>
        <taxon>Coscinodiscophyceae</taxon>
        <taxon>Thalassiosirophycidae</taxon>
        <taxon>Thalassiosirales</taxon>
        <taxon>Thalassiosiraceae</taxon>
        <taxon>Thalassiosira</taxon>
    </lineage>
</organism>
<dbReference type="eggNOG" id="ENOG502QUK2">
    <property type="taxonomic scope" value="Eukaryota"/>
</dbReference>